<keyword evidence="3" id="KW-1185">Reference proteome</keyword>
<dbReference type="EMBL" id="BMOD01000034">
    <property type="protein sequence ID" value="GGJ55916.1"/>
    <property type="molecule type" value="Genomic_DNA"/>
</dbReference>
<proteinExistence type="predicted"/>
<sequence length="415" mass="47272">MESSSPLFDHLDHNDPGDSTLNRYRYQHAYGVILALASVRKTAVGFQSIYCEHHEDLLGVTPDLKVHAFQVKTTNGDKWQTTTPAFCHAIARFIELHRKYGEQVARFHFVSNQDFSRVGRDAQSNRDKAKSPTLLLDICKDTTLEAYPEYFLDACDRLTDHCHCTMEELLSVLKRTVLVLGPSLNGFMHELVAEHLPKTLGTTEMSIESASQTCRELLELFTVASGLPSDPDARVLPVEQTKSGTTTVEAKRICLEQVQGVLGRRLQRSRLGALPDDPTLETLEQSKGAKRLIKKLQRGGLDAQVRTMQRRKTTAFDFFMRWQHRNPVEAEQALQAVQAEVERCHADHHVRISSEHEVFGRKLFAAMDKEFERMIINQPHMIYNVGYDILFGVTAMRTEDCILWWSEPFDLEEAT</sequence>
<dbReference type="Pfam" id="PF14130">
    <property type="entry name" value="Cap4_nuclease"/>
    <property type="match status" value="1"/>
</dbReference>
<evidence type="ECO:0000313" key="3">
    <source>
        <dbReference type="Proteomes" id="UP000632222"/>
    </source>
</evidence>
<evidence type="ECO:0000259" key="1">
    <source>
        <dbReference type="Pfam" id="PF14130"/>
    </source>
</evidence>
<comment type="caution">
    <text evidence="2">The sequence shown here is derived from an EMBL/GenBank/DDBJ whole genome shotgun (WGS) entry which is preliminary data.</text>
</comment>
<protein>
    <recommendedName>
        <fullName evidence="1">CD-NTase associated protein 4-like DNA endonuclease domain-containing protein</fullName>
    </recommendedName>
</protein>
<gene>
    <name evidence="2" type="ORF">GCM10008938_47600</name>
</gene>
<dbReference type="Proteomes" id="UP000632222">
    <property type="component" value="Unassembled WGS sequence"/>
</dbReference>
<evidence type="ECO:0000313" key="2">
    <source>
        <dbReference type="EMBL" id="GGJ55916.1"/>
    </source>
</evidence>
<dbReference type="InterPro" id="IPR025382">
    <property type="entry name" value="Cap4-like_endonuclease_dom"/>
</dbReference>
<reference evidence="3" key="1">
    <citation type="journal article" date="2019" name="Int. J. Syst. Evol. Microbiol.">
        <title>The Global Catalogue of Microorganisms (GCM) 10K type strain sequencing project: providing services to taxonomists for standard genome sequencing and annotation.</title>
        <authorList>
            <consortium name="The Broad Institute Genomics Platform"/>
            <consortium name="The Broad Institute Genome Sequencing Center for Infectious Disease"/>
            <person name="Wu L."/>
            <person name="Ma J."/>
        </authorList>
    </citation>
    <scope>NUCLEOTIDE SEQUENCE [LARGE SCALE GENOMIC DNA]</scope>
    <source>
        <strain evidence="3">JCM 14370</strain>
    </source>
</reference>
<organism evidence="2 3">
    <name type="scientific">Deinococcus roseus</name>
    <dbReference type="NCBI Taxonomy" id="392414"/>
    <lineage>
        <taxon>Bacteria</taxon>
        <taxon>Thermotogati</taxon>
        <taxon>Deinococcota</taxon>
        <taxon>Deinococci</taxon>
        <taxon>Deinococcales</taxon>
        <taxon>Deinococcaceae</taxon>
        <taxon>Deinococcus</taxon>
    </lineage>
</organism>
<name>A0ABQ2DF77_9DEIO</name>
<accession>A0ABQ2DF77</accession>
<feature type="domain" description="CD-NTase associated protein 4-like DNA endonuclease" evidence="1">
    <location>
        <begin position="15"/>
        <end position="132"/>
    </location>
</feature>
<dbReference type="RefSeq" id="WP_189008100.1">
    <property type="nucleotide sequence ID" value="NZ_BMOD01000034.1"/>
</dbReference>